<protein>
    <recommendedName>
        <fullName evidence="3">Pesticidal crystal protein Cry1Aa domain-containing protein</fullName>
    </recommendedName>
</protein>
<evidence type="ECO:0000313" key="4">
    <source>
        <dbReference type="EMBL" id="MBC2373740.1"/>
    </source>
</evidence>
<feature type="signal peptide" evidence="2">
    <location>
        <begin position="1"/>
        <end position="33"/>
    </location>
</feature>
<keyword evidence="2" id="KW-0732">Signal</keyword>
<evidence type="ECO:0000313" key="5">
    <source>
        <dbReference type="Proteomes" id="UP000546244"/>
    </source>
</evidence>
<sequence length="395" mass="42603">MNKKRKIVVVSCIAAAVVLSGATGWFVHQNAQAQEESKVEAQKEAQTEKDFVKVAAIQTKINLLYKDSKKEFLAPNVSLKDIDEVQAELKKLEGHSFDAKVGEKINTAVMDTGYAQNMVLLEMAANKLLDEKGALVKDADIEAAKKRANELKGFKPAFTALQEQKINNAVSQKKAIQVASLKVDQLFTTTDKTTVKPGVSRTAYNETKKQVDAIKQEAARTTLQKELNKVNQYLMDQETKQVAKQEEYKQQATTEATPENNTSSPQESKKDSSSSSTSNSKGNSSSNSIKDSSSNNSTQSNSESKNSSNSQSSSASEAQPKNNSGSSQKPSNGNGSKSSSGNSTGSSSQTTPKSNPKSNSGSGNTDKPGKTYEGKKNNQGSMDSDDGREWGTIDW</sequence>
<dbReference type="AlphaFoldDB" id="A0A7X1A9N2"/>
<dbReference type="Proteomes" id="UP000546244">
    <property type="component" value="Unassembled WGS sequence"/>
</dbReference>
<dbReference type="Pfam" id="PF18449">
    <property type="entry name" value="Endotoxin_C2"/>
    <property type="match status" value="1"/>
</dbReference>
<feature type="compositionally biased region" description="Low complexity" evidence="1">
    <location>
        <begin position="273"/>
        <end position="365"/>
    </location>
</feature>
<feature type="chain" id="PRO_5031106625" description="Pesticidal crystal protein Cry1Aa domain-containing protein" evidence="2">
    <location>
        <begin position="34"/>
        <end position="395"/>
    </location>
</feature>
<name>A0A7X1A9N2_9LIST</name>
<dbReference type="InterPro" id="IPR054544">
    <property type="entry name" value="Pest_crys_Cry1Aa_dom-IV"/>
</dbReference>
<feature type="compositionally biased region" description="Basic and acidic residues" evidence="1">
    <location>
        <begin position="367"/>
        <end position="376"/>
    </location>
</feature>
<gene>
    <name evidence="4" type="ORF">HBP98_17145</name>
</gene>
<dbReference type="RefSeq" id="WP_185620131.1">
    <property type="nucleotide sequence ID" value="NZ_JAARMV010000009.1"/>
</dbReference>
<evidence type="ECO:0000256" key="2">
    <source>
        <dbReference type="SAM" id="SignalP"/>
    </source>
</evidence>
<accession>A0A7X1A9N2</accession>
<proteinExistence type="predicted"/>
<reference evidence="4 5" key="1">
    <citation type="submission" date="2020-03" db="EMBL/GenBank/DDBJ databases">
        <title>Soil Listeria distribution.</title>
        <authorList>
            <person name="Liao J."/>
            <person name="Wiedmann M."/>
        </authorList>
    </citation>
    <scope>NUCLEOTIDE SEQUENCE [LARGE SCALE GENOMIC DNA]</scope>
    <source>
        <strain evidence="4 5">FSL L7-1850</strain>
    </source>
</reference>
<evidence type="ECO:0000259" key="3">
    <source>
        <dbReference type="Pfam" id="PF18449"/>
    </source>
</evidence>
<feature type="region of interest" description="Disordered" evidence="1">
    <location>
        <begin position="244"/>
        <end position="395"/>
    </location>
</feature>
<evidence type="ECO:0000256" key="1">
    <source>
        <dbReference type="SAM" id="MobiDB-lite"/>
    </source>
</evidence>
<feature type="compositionally biased region" description="Basic and acidic residues" evidence="1">
    <location>
        <begin position="385"/>
        <end position="395"/>
    </location>
</feature>
<feature type="domain" description="Pesticidal crystal protein Cry1Aa" evidence="3">
    <location>
        <begin position="174"/>
        <end position="234"/>
    </location>
</feature>
<comment type="caution">
    <text evidence="4">The sequence shown here is derived from an EMBL/GenBank/DDBJ whole genome shotgun (WGS) entry which is preliminary data.</text>
</comment>
<feature type="compositionally biased region" description="Polar residues" evidence="1">
    <location>
        <begin position="250"/>
        <end position="261"/>
    </location>
</feature>
<organism evidence="4 5">
    <name type="scientific">Listeria booriae</name>
    <dbReference type="NCBI Taxonomy" id="1552123"/>
    <lineage>
        <taxon>Bacteria</taxon>
        <taxon>Bacillati</taxon>
        <taxon>Bacillota</taxon>
        <taxon>Bacilli</taxon>
        <taxon>Bacillales</taxon>
        <taxon>Listeriaceae</taxon>
        <taxon>Listeria</taxon>
    </lineage>
</organism>
<dbReference type="EMBL" id="JAARMV010000009">
    <property type="protein sequence ID" value="MBC2373740.1"/>
    <property type="molecule type" value="Genomic_DNA"/>
</dbReference>